<feature type="transmembrane region" description="Helical" evidence="7">
    <location>
        <begin position="365"/>
        <end position="384"/>
    </location>
</feature>
<feature type="transmembrane region" description="Helical" evidence="7">
    <location>
        <begin position="435"/>
        <end position="452"/>
    </location>
</feature>
<feature type="transmembrane region" description="Helical" evidence="7">
    <location>
        <begin position="268"/>
        <end position="293"/>
    </location>
</feature>
<keyword evidence="3 7" id="KW-0812">Transmembrane</keyword>
<dbReference type="GO" id="GO:0005886">
    <property type="term" value="C:plasma membrane"/>
    <property type="evidence" value="ECO:0007669"/>
    <property type="project" value="UniProtKB-SubCell"/>
</dbReference>
<dbReference type="RefSeq" id="WP_121863949.1">
    <property type="nucleotide sequence ID" value="NZ_RDEX01000001.1"/>
</dbReference>
<feature type="transmembrane region" description="Helical" evidence="7">
    <location>
        <begin position="319"/>
        <end position="344"/>
    </location>
</feature>
<feature type="transmembrane region" description="Helical" evidence="7">
    <location>
        <begin position="230"/>
        <end position="248"/>
    </location>
</feature>
<evidence type="ECO:0000256" key="4">
    <source>
        <dbReference type="ARBA" id="ARBA00022989"/>
    </source>
</evidence>
<evidence type="ECO:0000256" key="6">
    <source>
        <dbReference type="SAM" id="MobiDB-lite"/>
    </source>
</evidence>
<gene>
    <name evidence="8" type="ORF">EAE32_01495</name>
</gene>
<accession>A0A3L9L712</accession>
<name>A0A3L9L712_9MICC</name>
<feature type="transmembrane region" description="Helical" evidence="7">
    <location>
        <begin position="458"/>
        <end position="478"/>
    </location>
</feature>
<dbReference type="InterPro" id="IPR050367">
    <property type="entry name" value="APC_superfamily"/>
</dbReference>
<keyword evidence="2" id="KW-1003">Cell membrane</keyword>
<feature type="transmembrane region" description="Helical" evidence="7">
    <location>
        <begin position="152"/>
        <end position="174"/>
    </location>
</feature>
<dbReference type="Proteomes" id="UP000277871">
    <property type="component" value="Unassembled WGS sequence"/>
</dbReference>
<feature type="transmembrane region" description="Helical" evidence="7">
    <location>
        <begin position="47"/>
        <end position="65"/>
    </location>
</feature>
<feature type="transmembrane region" description="Helical" evidence="7">
    <location>
        <begin position="116"/>
        <end position="140"/>
    </location>
</feature>
<evidence type="ECO:0000256" key="3">
    <source>
        <dbReference type="ARBA" id="ARBA00022692"/>
    </source>
</evidence>
<feature type="compositionally biased region" description="Polar residues" evidence="6">
    <location>
        <begin position="1"/>
        <end position="18"/>
    </location>
</feature>
<dbReference type="Gene3D" id="1.20.1740.10">
    <property type="entry name" value="Amino acid/polyamine transporter I"/>
    <property type="match status" value="1"/>
</dbReference>
<feature type="region of interest" description="Disordered" evidence="6">
    <location>
        <begin position="1"/>
        <end position="38"/>
    </location>
</feature>
<feature type="transmembrane region" description="Helical" evidence="7">
    <location>
        <begin position="396"/>
        <end position="415"/>
    </location>
</feature>
<protein>
    <submittedName>
        <fullName evidence="8">APC family permease</fullName>
    </submittedName>
</protein>
<evidence type="ECO:0000256" key="7">
    <source>
        <dbReference type="SAM" id="Phobius"/>
    </source>
</evidence>
<dbReference type="GO" id="GO:0022857">
    <property type="term" value="F:transmembrane transporter activity"/>
    <property type="evidence" value="ECO:0007669"/>
    <property type="project" value="InterPro"/>
</dbReference>
<reference evidence="8 9" key="1">
    <citation type="submission" date="2018-10" db="EMBL/GenBank/DDBJ databases">
        <title>Kocuria tytonicola, new bacteria from the preen glands of American barn owls (Tyto furcata).</title>
        <authorList>
            <person name="Braun M.S."/>
            <person name="Wang E."/>
            <person name="Zimmermann S."/>
            <person name="Boutin S."/>
            <person name="Wagner H."/>
            <person name="Wink M."/>
        </authorList>
    </citation>
    <scope>NUCLEOTIDE SEQUENCE [LARGE SCALE GENOMIC DNA]</scope>
    <source>
        <strain evidence="8 9">473</strain>
    </source>
</reference>
<feature type="transmembrane region" description="Helical" evidence="7">
    <location>
        <begin position="186"/>
        <end position="210"/>
    </location>
</feature>
<evidence type="ECO:0000256" key="2">
    <source>
        <dbReference type="ARBA" id="ARBA00022475"/>
    </source>
</evidence>
<keyword evidence="4 7" id="KW-1133">Transmembrane helix</keyword>
<organism evidence="8 9">
    <name type="scientific">Kocuria tytonicola</name>
    <dbReference type="NCBI Taxonomy" id="2055946"/>
    <lineage>
        <taxon>Bacteria</taxon>
        <taxon>Bacillati</taxon>
        <taxon>Actinomycetota</taxon>
        <taxon>Actinomycetes</taxon>
        <taxon>Micrococcales</taxon>
        <taxon>Micrococcaceae</taxon>
        <taxon>Kocuria</taxon>
    </lineage>
</organism>
<evidence type="ECO:0000256" key="5">
    <source>
        <dbReference type="ARBA" id="ARBA00023136"/>
    </source>
</evidence>
<dbReference type="InterPro" id="IPR002293">
    <property type="entry name" value="AA/rel_permease1"/>
</dbReference>
<comment type="subcellular location">
    <subcellularLocation>
        <location evidence="1">Cell membrane</location>
        <topology evidence="1">Multi-pass membrane protein</topology>
    </subcellularLocation>
</comment>
<dbReference type="PIRSF" id="PIRSF006060">
    <property type="entry name" value="AA_transporter"/>
    <property type="match status" value="1"/>
</dbReference>
<dbReference type="Pfam" id="PF13520">
    <property type="entry name" value="AA_permease_2"/>
    <property type="match status" value="1"/>
</dbReference>
<keyword evidence="9" id="KW-1185">Reference proteome</keyword>
<dbReference type="PANTHER" id="PTHR42770:SF11">
    <property type="entry name" value="INNER MEMBRANE TRANSPORT PROTEIN YBAT"/>
    <property type="match status" value="1"/>
</dbReference>
<feature type="transmembrane region" description="Helical" evidence="7">
    <location>
        <begin position="77"/>
        <end position="96"/>
    </location>
</feature>
<keyword evidence="5 7" id="KW-0472">Membrane</keyword>
<evidence type="ECO:0000256" key="1">
    <source>
        <dbReference type="ARBA" id="ARBA00004651"/>
    </source>
</evidence>
<dbReference type="AlphaFoldDB" id="A0A3L9L712"/>
<dbReference type="PANTHER" id="PTHR42770">
    <property type="entry name" value="AMINO ACID TRANSPORTER-RELATED"/>
    <property type="match status" value="1"/>
</dbReference>
<evidence type="ECO:0000313" key="9">
    <source>
        <dbReference type="Proteomes" id="UP000277871"/>
    </source>
</evidence>
<comment type="caution">
    <text evidence="8">The sequence shown here is derived from an EMBL/GenBank/DDBJ whole genome shotgun (WGS) entry which is preliminary data.</text>
</comment>
<sequence length="503" mass="53279">MSDSTTPRGATSASSTPSRGVATADPATGGTDPSGENHELKRVMGPGLLLLFIVGDILGTGVYALTGNIAGEIGGAAWAPILVAFVVATITAFSYLELVTKYPGASGAALYTHKAFGIHFLTFLVTFAVLCSGLTSAATASSTVAANFAKGFHLQISPLGITLVAVGFMALLAIINLRGVSESVKLNVVLTCIELTGLLIVILVGFWAAAQGNADFSRTVIFETSDDKGMFLALTSVTSLAFFSFVGFEDSVNMVEETKDPTRNFPRVMLFGLCITGVIYVLVSLFTVAIVPIGQLGESTTPLLDVVKIGAPNIPIDTIYPFLTIFAVANTALINMLMASRLLYGMAKQGVIPGVLAKVLPGRRTPWTAILFTTVLGMVLIVIVNNAMGKSTASALGGTTALLLLGVFTVVNVAAIILRRDRSQEGHKYFHAPKVLPYLGAVTCAFLLGPWAQDTIEYQIALVLIALGVVLWLVNFLYARLFTGRRTRFQHPEDIAHLEDVDQ</sequence>
<dbReference type="EMBL" id="RDEX01000001">
    <property type="protein sequence ID" value="RLY93944.1"/>
    <property type="molecule type" value="Genomic_DNA"/>
</dbReference>
<proteinExistence type="predicted"/>
<evidence type="ECO:0000313" key="8">
    <source>
        <dbReference type="EMBL" id="RLY93944.1"/>
    </source>
</evidence>